<dbReference type="EMBL" id="MT898050">
    <property type="protein sequence ID" value="QOS16404.1"/>
    <property type="molecule type" value="Genomic_DNA"/>
</dbReference>
<evidence type="ECO:0000256" key="2">
    <source>
        <dbReference type="ARBA" id="ARBA00022676"/>
    </source>
</evidence>
<reference evidence="6" key="1">
    <citation type="submission" date="2020-08" db="EMBL/GenBank/DDBJ databases">
        <title>Genetic structure, function and evolution of capsule biosynthesis loci in Vibrio parahaemolyticus.</title>
        <authorList>
            <person name="Li L."/>
            <person name="Bian S."/>
        </authorList>
    </citation>
    <scope>NUCLEOTIDE SEQUENCE</scope>
    <source>
        <strain evidence="6">VP429</strain>
    </source>
</reference>
<dbReference type="GO" id="GO:0016757">
    <property type="term" value="F:glycosyltransferase activity"/>
    <property type="evidence" value="ECO:0007669"/>
    <property type="project" value="UniProtKB-KW"/>
</dbReference>
<comment type="similarity">
    <text evidence="1">Belongs to the glycosyltransferase 2 family.</text>
</comment>
<dbReference type="Pfam" id="PF00535">
    <property type="entry name" value="Glycos_transf_2"/>
    <property type="match status" value="1"/>
</dbReference>
<dbReference type="AlphaFoldDB" id="A0A7M1VPT8"/>
<organism evidence="6">
    <name type="scientific">Vibrio parahaemolyticus</name>
    <dbReference type="NCBI Taxonomy" id="670"/>
    <lineage>
        <taxon>Bacteria</taxon>
        <taxon>Pseudomonadati</taxon>
        <taxon>Pseudomonadota</taxon>
        <taxon>Gammaproteobacteria</taxon>
        <taxon>Vibrionales</taxon>
        <taxon>Vibrionaceae</taxon>
        <taxon>Vibrio</taxon>
    </lineage>
</organism>
<keyword evidence="4" id="KW-0472">Membrane</keyword>
<evidence type="ECO:0000256" key="1">
    <source>
        <dbReference type="ARBA" id="ARBA00006739"/>
    </source>
</evidence>
<dbReference type="InterPro" id="IPR001173">
    <property type="entry name" value="Glyco_trans_2-like"/>
</dbReference>
<gene>
    <name evidence="6" type="primary">wbbD</name>
    <name evidence="6" type="ORF">VP429_00016</name>
</gene>
<keyword evidence="2 6" id="KW-0328">Glycosyltransferase</keyword>
<evidence type="ECO:0000259" key="5">
    <source>
        <dbReference type="Pfam" id="PF00535"/>
    </source>
</evidence>
<proteinExistence type="inferred from homology"/>
<dbReference type="EC" id="2.4.1.303" evidence="6"/>
<protein>
    <submittedName>
        <fullName evidence="6">UDP-Gal:alpha-D-GlcNAc-diphosphoundecaprenol beta-1,3-galactosyltransferase</fullName>
        <ecNumber evidence="6">2.4.1.303</ecNumber>
    </submittedName>
</protein>
<dbReference type="PANTHER" id="PTHR43685">
    <property type="entry name" value="GLYCOSYLTRANSFERASE"/>
    <property type="match status" value="1"/>
</dbReference>
<keyword evidence="4" id="KW-1133">Transmembrane helix</keyword>
<evidence type="ECO:0000313" key="6">
    <source>
        <dbReference type="EMBL" id="QOS16404.1"/>
    </source>
</evidence>
<evidence type="ECO:0000256" key="4">
    <source>
        <dbReference type="SAM" id="Phobius"/>
    </source>
</evidence>
<keyword evidence="3 6" id="KW-0808">Transferase</keyword>
<dbReference type="SUPFAM" id="SSF53448">
    <property type="entry name" value="Nucleotide-diphospho-sugar transferases"/>
    <property type="match status" value="1"/>
</dbReference>
<evidence type="ECO:0000256" key="3">
    <source>
        <dbReference type="ARBA" id="ARBA00022679"/>
    </source>
</evidence>
<dbReference type="InterPro" id="IPR050834">
    <property type="entry name" value="Glycosyltransf_2"/>
</dbReference>
<feature type="domain" description="Glycosyltransferase 2-like" evidence="5">
    <location>
        <begin position="21"/>
        <end position="160"/>
    </location>
</feature>
<feature type="transmembrane region" description="Helical" evidence="4">
    <location>
        <begin position="259"/>
        <end position="280"/>
    </location>
</feature>
<dbReference type="InterPro" id="IPR029044">
    <property type="entry name" value="Nucleotide-diphossugar_trans"/>
</dbReference>
<name>A0A7M1VPT8_VIBPH</name>
<dbReference type="PANTHER" id="PTHR43685:SF5">
    <property type="entry name" value="GLYCOSYLTRANSFERASE EPSE-RELATED"/>
    <property type="match status" value="1"/>
</dbReference>
<dbReference type="Gene3D" id="3.90.550.10">
    <property type="entry name" value="Spore Coat Polysaccharide Biosynthesis Protein SpsA, Chain A"/>
    <property type="match status" value="1"/>
</dbReference>
<keyword evidence="4" id="KW-0812">Transmembrane</keyword>
<sequence length="284" mass="33347">MTNELSRKEGGYGITDGRIAVIMSVYKSDMVSDFMNAVQSILNQTLTCDLYLYRDGIVSPELQVELDNLKLHKNVYYFSSEINNGLAHALNFLIDEVLEKDYNYIARMDSDDISYHNRIELQYEYFESNPEVDVLGTYCREFGSTFSLEKKILPTEHLKLLDFSIARCPFIHPTVMFRTNVFKSGERYPTNTKYTEDMALWFKLLASGFKFANLPLVLLDYYISEETIIRRKGFAKAVSEIKLRLKYMFKLRRVNPTNAFMIFFRLLFHVFPAGFIKTLYRHFR</sequence>
<accession>A0A7M1VPT8</accession>